<dbReference type="AlphaFoldDB" id="A0A7W7R6M7"/>
<evidence type="ECO:0000256" key="4">
    <source>
        <dbReference type="HAMAP-Rule" id="MF_01201"/>
    </source>
</evidence>
<dbReference type="SUPFAM" id="SSF50621">
    <property type="entry name" value="Alanine racemase C-terminal domain-like"/>
    <property type="match status" value="1"/>
</dbReference>
<dbReference type="InterPro" id="IPR029066">
    <property type="entry name" value="PLP-binding_barrel"/>
</dbReference>
<dbReference type="HAMAP" id="MF_01201">
    <property type="entry name" value="Ala_racemase"/>
    <property type="match status" value="1"/>
</dbReference>
<gene>
    <name evidence="9" type="ORF">FHR34_005403</name>
</gene>
<dbReference type="SUPFAM" id="SSF51419">
    <property type="entry name" value="PLP-binding barrel"/>
    <property type="match status" value="1"/>
</dbReference>
<evidence type="ECO:0000259" key="8">
    <source>
        <dbReference type="SMART" id="SM01005"/>
    </source>
</evidence>
<dbReference type="InterPro" id="IPR001608">
    <property type="entry name" value="Ala_racemase_N"/>
</dbReference>
<dbReference type="CDD" id="cd00430">
    <property type="entry name" value="PLPDE_III_AR"/>
    <property type="match status" value="1"/>
</dbReference>
<comment type="pathway">
    <text evidence="4">Amino-acid biosynthesis; D-alanine biosynthesis; D-alanine from L-alanine: step 1/1.</text>
</comment>
<evidence type="ECO:0000256" key="1">
    <source>
        <dbReference type="ARBA" id="ARBA00001933"/>
    </source>
</evidence>
<dbReference type="Gene3D" id="3.20.20.10">
    <property type="entry name" value="Alanine racemase"/>
    <property type="match status" value="1"/>
</dbReference>
<evidence type="ECO:0000256" key="7">
    <source>
        <dbReference type="SAM" id="MobiDB-lite"/>
    </source>
</evidence>
<evidence type="ECO:0000313" key="10">
    <source>
        <dbReference type="Proteomes" id="UP000540506"/>
    </source>
</evidence>
<dbReference type="UniPathway" id="UPA00042">
    <property type="reaction ID" value="UER00497"/>
</dbReference>
<evidence type="ECO:0000256" key="6">
    <source>
        <dbReference type="PIRSR" id="PIRSR600821-52"/>
    </source>
</evidence>
<evidence type="ECO:0000256" key="5">
    <source>
        <dbReference type="PIRSR" id="PIRSR600821-50"/>
    </source>
</evidence>
<dbReference type="InterPro" id="IPR011079">
    <property type="entry name" value="Ala_racemase_C"/>
</dbReference>
<feature type="modified residue" description="N6-(pyridoxal phosphate)lysine" evidence="4 5">
    <location>
        <position position="40"/>
    </location>
</feature>
<accession>A0A7W7R6M7</accession>
<dbReference type="PANTHER" id="PTHR30511:SF0">
    <property type="entry name" value="ALANINE RACEMASE, CATABOLIC-RELATED"/>
    <property type="match status" value="1"/>
</dbReference>
<dbReference type="Proteomes" id="UP000540506">
    <property type="component" value="Unassembled WGS sequence"/>
</dbReference>
<name>A0A7W7R6M7_KITKI</name>
<dbReference type="PRINTS" id="PR00992">
    <property type="entry name" value="ALARACEMASE"/>
</dbReference>
<proteinExistence type="inferred from homology"/>
<dbReference type="PANTHER" id="PTHR30511">
    <property type="entry name" value="ALANINE RACEMASE"/>
    <property type="match status" value="1"/>
</dbReference>
<reference evidence="9 10" key="1">
    <citation type="submission" date="2020-08" db="EMBL/GenBank/DDBJ databases">
        <title>Sequencing the genomes of 1000 actinobacteria strains.</title>
        <authorList>
            <person name="Klenk H.-P."/>
        </authorList>
    </citation>
    <scope>NUCLEOTIDE SEQUENCE [LARGE SCALE GENOMIC DNA]</scope>
    <source>
        <strain evidence="9 10">DSM 41654</strain>
    </source>
</reference>
<dbReference type="GO" id="GO:0009252">
    <property type="term" value="P:peptidoglycan biosynthetic process"/>
    <property type="evidence" value="ECO:0007669"/>
    <property type="project" value="TreeGrafter"/>
</dbReference>
<keyword evidence="3 4" id="KW-0413">Isomerase</keyword>
<dbReference type="Gene3D" id="2.40.37.10">
    <property type="entry name" value="Lyase, Ornithine Decarboxylase, Chain A, domain 1"/>
    <property type="match status" value="1"/>
</dbReference>
<dbReference type="NCBIfam" id="TIGR00492">
    <property type="entry name" value="alr"/>
    <property type="match status" value="1"/>
</dbReference>
<dbReference type="SMART" id="SM01005">
    <property type="entry name" value="Ala_racemase_C"/>
    <property type="match status" value="1"/>
</dbReference>
<protein>
    <recommendedName>
        <fullName evidence="4">Alanine racemase</fullName>
        <ecNumber evidence="4">5.1.1.1</ecNumber>
    </recommendedName>
</protein>
<feature type="compositionally biased region" description="Low complexity" evidence="7">
    <location>
        <begin position="389"/>
        <end position="404"/>
    </location>
</feature>
<dbReference type="InterPro" id="IPR000821">
    <property type="entry name" value="Ala_racemase"/>
</dbReference>
<keyword evidence="10" id="KW-1185">Reference proteome</keyword>
<keyword evidence="2 4" id="KW-0663">Pyridoxal phosphate</keyword>
<feature type="binding site" evidence="4 6">
    <location>
        <position position="319"/>
    </location>
    <ligand>
        <name>substrate</name>
    </ligand>
</feature>
<evidence type="ECO:0000313" key="9">
    <source>
        <dbReference type="EMBL" id="MBB4926410.1"/>
    </source>
</evidence>
<sequence length="412" mass="42994">MQLPGDGAAYAEAVVDLGAIAHNTRLLAARSRGALLAVVKADGFGHGAVPVARTALANGASWLGVTSTREALALRAAGIIAPVLSWMQLPDEDFTPALRAGIDLSVSSYLHLAGISACAERAGRTARVHLKVDTGLRRNGAAPADWAALVRAARAFELRGTVTVRGVWSHLVDADGSMGSAPSCTARQVRDFEDAVACARAAGLRPRLLHLANSAAALSDPSTHYDLVRAGLGLYGVEPVAGRDFGLRPAMTLRARAVMARPVTAGEGVSYGHEYHAPRDGTLLLVPLGFADGVPRAASGRAAMWAAGARHPVAGRIAMDQCVLDTGPAAVGIGEQVLVFGPGDQGEPTVGDWARWAGTNAHELLTGIGPRVPRRYLPAVRADRRTDTTETTDITNSTDTTDTTDITEERHG</sequence>
<evidence type="ECO:0000256" key="2">
    <source>
        <dbReference type="ARBA" id="ARBA00022898"/>
    </source>
</evidence>
<feature type="domain" description="Alanine racemase C-terminal" evidence="8">
    <location>
        <begin position="250"/>
        <end position="377"/>
    </location>
</feature>
<dbReference type="GO" id="GO:0030632">
    <property type="term" value="P:D-alanine biosynthetic process"/>
    <property type="evidence" value="ECO:0007669"/>
    <property type="project" value="UniProtKB-UniRule"/>
</dbReference>
<dbReference type="Pfam" id="PF00842">
    <property type="entry name" value="Ala_racemase_C"/>
    <property type="match status" value="1"/>
</dbReference>
<dbReference type="RefSeq" id="WP_312897423.1">
    <property type="nucleotide sequence ID" value="NZ_JACHJV010000001.1"/>
</dbReference>
<dbReference type="InterPro" id="IPR009006">
    <property type="entry name" value="Ala_racemase/Decarboxylase_C"/>
</dbReference>
<dbReference type="EC" id="5.1.1.1" evidence="4"/>
<dbReference type="EMBL" id="JACHJV010000001">
    <property type="protein sequence ID" value="MBB4926410.1"/>
    <property type="molecule type" value="Genomic_DNA"/>
</dbReference>
<evidence type="ECO:0000256" key="3">
    <source>
        <dbReference type="ARBA" id="ARBA00023235"/>
    </source>
</evidence>
<feature type="active site" description="Proton acceptor; specific for D-alanine" evidence="4">
    <location>
        <position position="40"/>
    </location>
</feature>
<comment type="caution">
    <text evidence="9">The sequence shown here is derived from an EMBL/GenBank/DDBJ whole genome shotgun (WGS) entry which is preliminary data.</text>
</comment>
<feature type="binding site" evidence="4 6">
    <location>
        <position position="138"/>
    </location>
    <ligand>
        <name>substrate</name>
    </ligand>
</feature>
<comment type="similarity">
    <text evidence="4">Belongs to the alanine racemase family.</text>
</comment>
<feature type="active site" description="Proton acceptor; specific for L-alanine" evidence="4">
    <location>
        <position position="271"/>
    </location>
</feature>
<dbReference type="GO" id="GO:0005829">
    <property type="term" value="C:cytosol"/>
    <property type="evidence" value="ECO:0007669"/>
    <property type="project" value="TreeGrafter"/>
</dbReference>
<comment type="catalytic activity">
    <reaction evidence="4">
        <text>L-alanine = D-alanine</text>
        <dbReference type="Rhea" id="RHEA:20249"/>
        <dbReference type="ChEBI" id="CHEBI:57416"/>
        <dbReference type="ChEBI" id="CHEBI:57972"/>
        <dbReference type="EC" id="5.1.1.1"/>
    </reaction>
</comment>
<dbReference type="GO" id="GO:0030170">
    <property type="term" value="F:pyridoxal phosphate binding"/>
    <property type="evidence" value="ECO:0007669"/>
    <property type="project" value="UniProtKB-UniRule"/>
</dbReference>
<dbReference type="GO" id="GO:0008784">
    <property type="term" value="F:alanine racemase activity"/>
    <property type="evidence" value="ECO:0007669"/>
    <property type="project" value="UniProtKB-UniRule"/>
</dbReference>
<dbReference type="Pfam" id="PF01168">
    <property type="entry name" value="Ala_racemase_N"/>
    <property type="match status" value="1"/>
</dbReference>
<comment type="cofactor">
    <cofactor evidence="1 4 5">
        <name>pyridoxal 5'-phosphate</name>
        <dbReference type="ChEBI" id="CHEBI:597326"/>
    </cofactor>
</comment>
<feature type="region of interest" description="Disordered" evidence="7">
    <location>
        <begin position="380"/>
        <end position="412"/>
    </location>
</feature>
<comment type="function">
    <text evidence="4">Catalyzes the interconversion of L-alanine and D-alanine. May also act on other amino acids.</text>
</comment>
<organism evidence="9 10">
    <name type="scientific">Kitasatospora kifunensis</name>
    <name type="common">Streptomyces kifunensis</name>
    <dbReference type="NCBI Taxonomy" id="58351"/>
    <lineage>
        <taxon>Bacteria</taxon>
        <taxon>Bacillati</taxon>
        <taxon>Actinomycetota</taxon>
        <taxon>Actinomycetes</taxon>
        <taxon>Kitasatosporales</taxon>
        <taxon>Streptomycetaceae</taxon>
        <taxon>Kitasatospora</taxon>
    </lineage>
</organism>